<dbReference type="EMBL" id="ABXB03000001">
    <property type="protein sequence ID" value="EFA23436.1"/>
    <property type="molecule type" value="Genomic_DNA"/>
</dbReference>
<feature type="region of interest" description="Disordered" evidence="1">
    <location>
        <begin position="41"/>
        <end position="71"/>
    </location>
</feature>
<dbReference type="eggNOG" id="COG0349">
    <property type="taxonomic scope" value="Bacteria"/>
</dbReference>
<dbReference type="InterPro" id="IPR041605">
    <property type="entry name" value="Exo_C"/>
</dbReference>
<reference evidence="3 5" key="1">
    <citation type="submission" date="2009-11" db="EMBL/GenBank/DDBJ databases">
        <authorList>
            <person name="Weinstock G."/>
            <person name="Sodergren E."/>
            <person name="Clifton S."/>
            <person name="Fulton L."/>
            <person name="Fulton B."/>
            <person name="Courtney L."/>
            <person name="Fronick C."/>
            <person name="Harrison M."/>
            <person name="Strong C."/>
            <person name="Farmer C."/>
            <person name="Delahaunty K."/>
            <person name="Markovic C."/>
            <person name="Hall O."/>
            <person name="Minx P."/>
            <person name="Tomlinson C."/>
            <person name="Mitreva M."/>
            <person name="Nelson J."/>
            <person name="Hou S."/>
            <person name="Wollam A."/>
            <person name="Pepin K.H."/>
            <person name="Johnson M."/>
            <person name="Bhonagiri V."/>
            <person name="Nash W.E."/>
            <person name="Warren W."/>
            <person name="Chinwalla A."/>
            <person name="Mardis E.R."/>
            <person name="Wilson R.K."/>
        </authorList>
    </citation>
    <scope>NUCLEOTIDE SEQUENCE [LARGE SCALE GENOMIC DNA]</scope>
    <source>
        <strain evidence="3 5">DSM 20093</strain>
    </source>
</reference>
<evidence type="ECO:0000313" key="3">
    <source>
        <dbReference type="EMBL" id="EFA23436.1"/>
    </source>
</evidence>
<dbReference type="EMBL" id="JGYW01000011">
    <property type="protein sequence ID" value="KFI57271.1"/>
    <property type="molecule type" value="Genomic_DNA"/>
</dbReference>
<dbReference type="GO" id="GO:0004527">
    <property type="term" value="F:exonuclease activity"/>
    <property type="evidence" value="ECO:0007669"/>
    <property type="project" value="UniProtKB-KW"/>
</dbReference>
<evidence type="ECO:0000313" key="4">
    <source>
        <dbReference type="EMBL" id="KFI57271.1"/>
    </source>
</evidence>
<dbReference type="STRING" id="561180.BIFGAL_02535"/>
<evidence type="ECO:0000259" key="2">
    <source>
        <dbReference type="Pfam" id="PF18305"/>
    </source>
</evidence>
<name>D1NRY4_9BIFI</name>
<gene>
    <name evidence="4" type="ORF">BGLCM_1515</name>
    <name evidence="3" type="ORF">BIFGAL_02535</name>
</gene>
<keyword evidence="4" id="KW-0378">Hydrolase</keyword>
<feature type="domain" description="3'-5' exonuclease C-terminal" evidence="2">
    <location>
        <begin position="64"/>
        <end position="144"/>
    </location>
</feature>
<keyword evidence="4" id="KW-0269">Exonuclease</keyword>
<comment type="caution">
    <text evidence="3">The sequence shown here is derived from an EMBL/GenBank/DDBJ whole genome shotgun (WGS) entry which is preliminary data.</text>
</comment>
<feature type="compositionally biased region" description="Basic and acidic residues" evidence="1">
    <location>
        <begin position="45"/>
        <end position="55"/>
    </location>
</feature>
<dbReference type="InterPro" id="IPR044876">
    <property type="entry name" value="HRDC_dom_sf"/>
</dbReference>
<keyword evidence="6" id="KW-1185">Reference proteome</keyword>
<sequence>MRMGGEQSKMYERYAPIQRMVKPGVWKETILDALQLKPTQWPSRDTTKRGDDRSLVDGGATHAPKQMKAWKTHHPKRYERLQQARAIINQISQDTHTPSEIVLKPQIVRDLCWTDHPGRVDVAEFLRREGARDWQIGLVSASLSRVTM</sequence>
<dbReference type="Gene3D" id="1.10.150.80">
    <property type="entry name" value="HRDC domain"/>
    <property type="match status" value="2"/>
</dbReference>
<dbReference type="Pfam" id="PF18305">
    <property type="entry name" value="DNA_pol_A_exoN"/>
    <property type="match status" value="1"/>
</dbReference>
<accession>D1NRY4</accession>
<proteinExistence type="predicted"/>
<dbReference type="AlphaFoldDB" id="D1NRY4"/>
<keyword evidence="4" id="KW-0540">Nuclease</keyword>
<evidence type="ECO:0000256" key="1">
    <source>
        <dbReference type="SAM" id="MobiDB-lite"/>
    </source>
</evidence>
<evidence type="ECO:0000313" key="5">
    <source>
        <dbReference type="Proteomes" id="UP000003656"/>
    </source>
</evidence>
<reference evidence="4 6" key="2">
    <citation type="submission" date="2014-03" db="EMBL/GenBank/DDBJ databases">
        <title>Genomics of Bifidobacteria.</title>
        <authorList>
            <person name="Ventura M."/>
            <person name="Milani C."/>
            <person name="Lugli G.A."/>
        </authorList>
    </citation>
    <scope>NUCLEOTIDE SEQUENCE [LARGE SCALE GENOMIC DNA]</scope>
    <source>
        <strain evidence="4 6">LMG 11596</strain>
    </source>
</reference>
<protein>
    <submittedName>
        <fullName evidence="4">3'-5' exonuclease</fullName>
    </submittedName>
</protein>
<organism evidence="3 5">
    <name type="scientific">Bifidobacterium gallicum DSM 20093 = LMG 11596</name>
    <dbReference type="NCBI Taxonomy" id="561180"/>
    <lineage>
        <taxon>Bacteria</taxon>
        <taxon>Bacillati</taxon>
        <taxon>Actinomycetota</taxon>
        <taxon>Actinomycetes</taxon>
        <taxon>Bifidobacteriales</taxon>
        <taxon>Bifidobacteriaceae</taxon>
        <taxon>Bifidobacterium</taxon>
    </lineage>
</organism>
<dbReference type="Proteomes" id="UP000029074">
    <property type="component" value="Unassembled WGS sequence"/>
</dbReference>
<dbReference type="Proteomes" id="UP000003656">
    <property type="component" value="Unassembled WGS sequence"/>
</dbReference>
<evidence type="ECO:0000313" key="6">
    <source>
        <dbReference type="Proteomes" id="UP000029074"/>
    </source>
</evidence>